<dbReference type="PANTHER" id="PTHR13491">
    <property type="entry name" value="ZCCHC10 PROTEIN"/>
    <property type="match status" value="1"/>
</dbReference>
<accession>A0A0M4ETC8</accession>
<organism evidence="2 3">
    <name type="scientific">Drosophila busckii</name>
    <name type="common">Fruit fly</name>
    <dbReference type="NCBI Taxonomy" id="30019"/>
    <lineage>
        <taxon>Eukaryota</taxon>
        <taxon>Metazoa</taxon>
        <taxon>Ecdysozoa</taxon>
        <taxon>Arthropoda</taxon>
        <taxon>Hexapoda</taxon>
        <taxon>Insecta</taxon>
        <taxon>Pterygota</taxon>
        <taxon>Neoptera</taxon>
        <taxon>Endopterygota</taxon>
        <taxon>Diptera</taxon>
        <taxon>Brachycera</taxon>
        <taxon>Muscomorpha</taxon>
        <taxon>Ephydroidea</taxon>
        <taxon>Drosophilidae</taxon>
        <taxon>Drosophila</taxon>
    </lineage>
</organism>
<dbReference type="EMBL" id="CP012528">
    <property type="protein sequence ID" value="ALC48788.1"/>
    <property type="molecule type" value="Genomic_DNA"/>
</dbReference>
<feature type="region of interest" description="Disordered" evidence="1">
    <location>
        <begin position="73"/>
        <end position="92"/>
    </location>
</feature>
<sequence length="663" mass="74439">MKAEKLNRLMRGNGRKQLWLLRNTNKLYENAVKSYYESNSSLLPYNPASKNARERQENRAPIRTLTSELLSCSTDGGRSLKRNQQQNQLIDSGNLLNSVMQANRRRSMSFTAGGVPSYSLYDKSVISASSSSSSGDISSSSGNINGSNTKFEQRQQQQQQRQRQRVPAGGGASGGACSSGQQLKVKVNWGAARMLSAGRSVSLPPRTPTLQLELGMGYGPGKGPPSHMHHVGAMEKSTHAAVMAVTQSRESADTEQLMVVNKALKQRLALRFKWEHERQPAELEEQQPEQKTSPSLAAGFHFGAGAKSVERLPKELARFQTLGERIRQFEHIQFADGPVSQEAFQRSPDVPTRQLAPQQASLSFHNVLHTNHRQRIQSKPKPAQEQPKPDHKYDYMRTKQKLEQALARAKVPPLEPLRPLARNRQQQQQLNVSALVWPPPPTPPSPPLKSKKSSPKLAKSFKPYAKPTKSSAAKSATRSATERQPPALANNQQSRASRLSYLQAAKQQSKPSQADSLAIKQTQQQQNQQQQQQQQQQLLAKSREQQLQQQQQQKQNQIAALKAKAASRKPELPPMWPKFKKPAPKLKQTQARSTAQSPLQSPRLTWQPPLPLPVEVTQRQQHGPKANKQQQHQQHQQQQHQQQQQRQHQWHQKAQSAAWRAGY</sequence>
<proteinExistence type="predicted"/>
<feature type="compositionally biased region" description="Polar residues" evidence="1">
    <location>
        <begin position="587"/>
        <end position="604"/>
    </location>
</feature>
<feature type="region of interest" description="Disordered" evidence="1">
    <location>
        <begin position="558"/>
        <end position="663"/>
    </location>
</feature>
<dbReference type="OrthoDB" id="7861355at2759"/>
<feature type="compositionally biased region" description="Low complexity" evidence="1">
    <location>
        <begin position="455"/>
        <end position="479"/>
    </location>
</feature>
<name>A0A0M4ETC8_DROBS</name>
<feature type="region of interest" description="Disordered" evidence="1">
    <location>
        <begin position="129"/>
        <end position="179"/>
    </location>
</feature>
<feature type="compositionally biased region" description="Low complexity" evidence="1">
    <location>
        <begin position="503"/>
        <end position="514"/>
    </location>
</feature>
<feature type="compositionally biased region" description="Low complexity" evidence="1">
    <location>
        <begin position="129"/>
        <end position="161"/>
    </location>
</feature>
<keyword evidence="3" id="KW-1185">Reference proteome</keyword>
<dbReference type="PANTHER" id="PTHR13491:SF0">
    <property type="entry name" value="ZINC FINGER CCHC DOMAIN-CONTAINING PROTEIN 10"/>
    <property type="match status" value="1"/>
</dbReference>
<dbReference type="InterPro" id="IPR039715">
    <property type="entry name" value="ZCCHC10"/>
</dbReference>
<reference evidence="2 3" key="1">
    <citation type="submission" date="2015-08" db="EMBL/GenBank/DDBJ databases">
        <title>Ancestral chromatin configuration constrains chromatin evolution on differentiating sex chromosomes in Drosophila.</title>
        <authorList>
            <person name="Zhou Q."/>
            <person name="Bachtrog D."/>
        </authorList>
    </citation>
    <scope>NUCLEOTIDE SEQUENCE [LARGE SCALE GENOMIC DNA]</scope>
    <source>
        <tissue evidence="2">Whole larvae</tissue>
    </source>
</reference>
<protein>
    <submittedName>
        <fullName evidence="2">CG1387</fullName>
    </submittedName>
</protein>
<feature type="compositionally biased region" description="Pro residues" evidence="1">
    <location>
        <begin position="437"/>
        <end position="447"/>
    </location>
</feature>
<feature type="compositionally biased region" description="Low complexity" evidence="1">
    <location>
        <begin position="629"/>
        <end position="647"/>
    </location>
</feature>
<dbReference type="Proteomes" id="UP000494163">
    <property type="component" value="Chromosome X"/>
</dbReference>
<dbReference type="AlphaFoldDB" id="A0A0M4ETC8"/>
<feature type="region of interest" description="Disordered" evidence="1">
    <location>
        <begin position="371"/>
        <end position="391"/>
    </location>
</feature>
<evidence type="ECO:0000256" key="1">
    <source>
        <dbReference type="SAM" id="MobiDB-lite"/>
    </source>
</evidence>
<evidence type="ECO:0000313" key="2">
    <source>
        <dbReference type="EMBL" id="ALC48788.1"/>
    </source>
</evidence>
<feature type="region of interest" description="Disordered" evidence="1">
    <location>
        <begin position="433"/>
        <end position="521"/>
    </location>
</feature>
<gene>
    <name evidence="2" type="ORF">Dbus_chrXg644</name>
</gene>
<evidence type="ECO:0000313" key="3">
    <source>
        <dbReference type="Proteomes" id="UP000494163"/>
    </source>
</evidence>